<dbReference type="GO" id="GO:0005524">
    <property type="term" value="F:ATP binding"/>
    <property type="evidence" value="ECO:0007669"/>
    <property type="project" value="UniProtKB-KW"/>
</dbReference>
<evidence type="ECO:0000313" key="10">
    <source>
        <dbReference type="EMBL" id="ACL08441.1"/>
    </source>
</evidence>
<evidence type="ECO:0000256" key="6">
    <source>
        <dbReference type="PROSITE-ProRule" id="PRU00169"/>
    </source>
</evidence>
<dbReference type="SMART" id="SM00382">
    <property type="entry name" value="AAA"/>
    <property type="match status" value="1"/>
</dbReference>
<dbReference type="FunFam" id="3.40.50.300:FF:000006">
    <property type="entry name" value="DNA-binding transcriptional regulator NtrC"/>
    <property type="match status" value="1"/>
</dbReference>
<evidence type="ECO:0000259" key="8">
    <source>
        <dbReference type="PROSITE" id="PS50045"/>
    </source>
</evidence>
<dbReference type="KEGG" id="dvm:DvMF_1493"/>
<evidence type="ECO:0000256" key="7">
    <source>
        <dbReference type="SAM" id="MobiDB-lite"/>
    </source>
</evidence>
<dbReference type="CDD" id="cd00009">
    <property type="entry name" value="AAA"/>
    <property type="match status" value="1"/>
</dbReference>
<keyword evidence="2" id="KW-0067">ATP-binding</keyword>
<dbReference type="SUPFAM" id="SSF52172">
    <property type="entry name" value="CheY-like"/>
    <property type="match status" value="1"/>
</dbReference>
<dbReference type="InterPro" id="IPR058031">
    <property type="entry name" value="AAA_lid_NorR"/>
</dbReference>
<dbReference type="HOGENOM" id="CLU_000445_0_6_7"/>
<keyword evidence="6" id="KW-0597">Phosphoprotein</keyword>
<dbReference type="InterPro" id="IPR001789">
    <property type="entry name" value="Sig_transdc_resp-reg_receiver"/>
</dbReference>
<dbReference type="SMART" id="SM00448">
    <property type="entry name" value="REC"/>
    <property type="match status" value="1"/>
</dbReference>
<dbReference type="Pfam" id="PF00158">
    <property type="entry name" value="Sigma54_activat"/>
    <property type="match status" value="1"/>
</dbReference>
<keyword evidence="1" id="KW-0547">Nucleotide-binding</keyword>
<keyword evidence="4" id="KW-0238">DNA-binding</keyword>
<keyword evidence="3" id="KW-0805">Transcription regulation</keyword>
<dbReference type="Pfam" id="PF00072">
    <property type="entry name" value="Response_reg"/>
    <property type="match status" value="1"/>
</dbReference>
<protein>
    <submittedName>
        <fullName evidence="10">Two component, sigma54 specific, transcriptional regulator, Fis family</fullName>
    </submittedName>
</protein>
<dbReference type="InterPro" id="IPR025944">
    <property type="entry name" value="Sigma_54_int_dom_CS"/>
</dbReference>
<dbReference type="PROSITE" id="PS00676">
    <property type="entry name" value="SIGMA54_INTERACT_2"/>
    <property type="match status" value="1"/>
</dbReference>
<dbReference type="EMBL" id="CP001197">
    <property type="protein sequence ID" value="ACL08441.1"/>
    <property type="molecule type" value="Genomic_DNA"/>
</dbReference>
<dbReference type="InterPro" id="IPR002078">
    <property type="entry name" value="Sigma_54_int"/>
</dbReference>
<dbReference type="Gene3D" id="3.40.50.300">
    <property type="entry name" value="P-loop containing nucleotide triphosphate hydrolases"/>
    <property type="match status" value="1"/>
</dbReference>
<dbReference type="InterPro" id="IPR027417">
    <property type="entry name" value="P-loop_NTPase"/>
</dbReference>
<dbReference type="Gene3D" id="3.40.50.2300">
    <property type="match status" value="1"/>
</dbReference>
<feature type="domain" description="Response regulatory" evidence="9">
    <location>
        <begin position="3"/>
        <end position="117"/>
    </location>
</feature>
<dbReference type="PROSITE" id="PS00675">
    <property type="entry name" value="SIGMA54_INTERACT_1"/>
    <property type="match status" value="1"/>
</dbReference>
<dbReference type="Gene3D" id="1.10.10.60">
    <property type="entry name" value="Homeodomain-like"/>
    <property type="match status" value="1"/>
</dbReference>
<dbReference type="InterPro" id="IPR003593">
    <property type="entry name" value="AAA+_ATPase"/>
</dbReference>
<dbReference type="AlphaFoldDB" id="B8DLR5"/>
<feature type="region of interest" description="Disordered" evidence="7">
    <location>
        <begin position="129"/>
        <end position="160"/>
    </location>
</feature>
<dbReference type="CDD" id="cd00156">
    <property type="entry name" value="REC"/>
    <property type="match status" value="1"/>
</dbReference>
<dbReference type="SUPFAM" id="SSF52540">
    <property type="entry name" value="P-loop containing nucleoside triphosphate hydrolases"/>
    <property type="match status" value="1"/>
</dbReference>
<dbReference type="SUPFAM" id="SSF46689">
    <property type="entry name" value="Homeodomain-like"/>
    <property type="match status" value="1"/>
</dbReference>
<evidence type="ECO:0000256" key="5">
    <source>
        <dbReference type="ARBA" id="ARBA00023163"/>
    </source>
</evidence>
<dbReference type="PANTHER" id="PTHR32071">
    <property type="entry name" value="TRANSCRIPTIONAL REGULATORY PROTEIN"/>
    <property type="match status" value="1"/>
</dbReference>
<dbReference type="STRING" id="883.DvMF_1493"/>
<feature type="compositionally biased region" description="Polar residues" evidence="7">
    <location>
        <begin position="135"/>
        <end position="147"/>
    </location>
</feature>
<evidence type="ECO:0000256" key="2">
    <source>
        <dbReference type="ARBA" id="ARBA00022840"/>
    </source>
</evidence>
<dbReference type="eggNOG" id="COG2204">
    <property type="taxonomic scope" value="Bacteria"/>
</dbReference>
<name>B8DLR5_NITV9</name>
<dbReference type="InterPro" id="IPR011006">
    <property type="entry name" value="CheY-like_superfamily"/>
</dbReference>
<feature type="domain" description="Sigma-54 factor interaction" evidence="8">
    <location>
        <begin position="171"/>
        <end position="400"/>
    </location>
</feature>
<dbReference type="Gene3D" id="1.10.8.60">
    <property type="match status" value="1"/>
</dbReference>
<dbReference type="GO" id="GO:0006355">
    <property type="term" value="P:regulation of DNA-templated transcription"/>
    <property type="evidence" value="ECO:0007669"/>
    <property type="project" value="InterPro"/>
</dbReference>
<evidence type="ECO:0000256" key="4">
    <source>
        <dbReference type="ARBA" id="ARBA00023125"/>
    </source>
</evidence>
<dbReference type="PROSITE" id="PS50110">
    <property type="entry name" value="RESPONSE_REGULATORY"/>
    <property type="match status" value="1"/>
</dbReference>
<feature type="region of interest" description="Disordered" evidence="7">
    <location>
        <begin position="461"/>
        <end position="505"/>
    </location>
</feature>
<dbReference type="InterPro" id="IPR009057">
    <property type="entry name" value="Homeodomain-like_sf"/>
</dbReference>
<evidence type="ECO:0000259" key="9">
    <source>
        <dbReference type="PROSITE" id="PS50110"/>
    </source>
</evidence>
<feature type="compositionally biased region" description="Low complexity" evidence="7">
    <location>
        <begin position="461"/>
        <end position="476"/>
    </location>
</feature>
<keyword evidence="5" id="KW-0804">Transcription</keyword>
<feature type="modified residue" description="4-aspartylphosphate" evidence="6">
    <location>
        <position position="52"/>
    </location>
</feature>
<dbReference type="GO" id="GO:0000160">
    <property type="term" value="P:phosphorelay signal transduction system"/>
    <property type="evidence" value="ECO:0007669"/>
    <property type="project" value="InterPro"/>
</dbReference>
<evidence type="ECO:0000256" key="1">
    <source>
        <dbReference type="ARBA" id="ARBA00022741"/>
    </source>
</evidence>
<reference evidence="10" key="1">
    <citation type="submission" date="2008-10" db="EMBL/GenBank/DDBJ databases">
        <title>Complete sequence of Desulfovibrio vulgaris str. 'Miyazaki F'.</title>
        <authorList>
            <person name="Lucas S."/>
            <person name="Copeland A."/>
            <person name="Lapidus A."/>
            <person name="Glavina del Rio T."/>
            <person name="Dalin E."/>
            <person name="Tice H."/>
            <person name="Bruce D."/>
            <person name="Goodwin L."/>
            <person name="Pitluck S."/>
            <person name="Sims D."/>
            <person name="Brettin T."/>
            <person name="Detter J.C."/>
            <person name="Han C."/>
            <person name="Larimer F."/>
            <person name="Land M."/>
            <person name="Hauser L."/>
            <person name="Kyrpides N."/>
            <person name="Mikhailova N."/>
            <person name="Hazen T.C."/>
            <person name="Richardson P."/>
        </authorList>
    </citation>
    <scope>NUCLEOTIDE SEQUENCE</scope>
    <source>
        <strain evidence="10">Miyazaki F</strain>
    </source>
</reference>
<dbReference type="PROSITE" id="PS00688">
    <property type="entry name" value="SIGMA54_INTERACT_3"/>
    <property type="match status" value="1"/>
</dbReference>
<dbReference type="Pfam" id="PF25601">
    <property type="entry name" value="AAA_lid_14"/>
    <property type="match status" value="1"/>
</dbReference>
<dbReference type="InterPro" id="IPR025662">
    <property type="entry name" value="Sigma_54_int_dom_ATP-bd_1"/>
</dbReference>
<dbReference type="InterPro" id="IPR025943">
    <property type="entry name" value="Sigma_54_int_dom_ATP-bd_2"/>
</dbReference>
<organism evidence="10">
    <name type="scientific">Nitratidesulfovibrio vulgaris (strain DSM 19637 / Miyazaki F)</name>
    <name type="common">Desulfovibrio vulgaris</name>
    <dbReference type="NCBI Taxonomy" id="883"/>
    <lineage>
        <taxon>Bacteria</taxon>
        <taxon>Pseudomonadati</taxon>
        <taxon>Thermodesulfobacteriota</taxon>
        <taxon>Desulfovibrionia</taxon>
        <taxon>Desulfovibrionales</taxon>
        <taxon>Desulfovibrionaceae</taxon>
        <taxon>Nitratidesulfovibrio</taxon>
    </lineage>
</organism>
<evidence type="ECO:0000256" key="3">
    <source>
        <dbReference type="ARBA" id="ARBA00023015"/>
    </source>
</evidence>
<sequence>MACILVVDDEAMVRTMLAEVAVGMGHEALTAATLDEGLRLAATGAPDVVYLDVLLPDGNGLAHVTTFGRLPCAPEIIVVTGFGDADGAETALRHGVWEYLQKPLRVQDITLSLSRVLAYRGGRARRGLGGGANGTVSGTAQAGQTDNEPGAPTAAAPSSALPSAPLWREGIVGNSPALDAALELMAEAAASSVNVLVLGETGTGKELFARAVHRNSARAAGPFVTLDCASLTENLVESQLFGHVRGAFTGADRSRDGLLRLAHGGTLFLDEIGDLPLSIQGAFLRALELRRFRPVGASREVESDFRLVAATNKDLHEMVRLDMFRSDLLYRLRGLTITLPPLRERTEDLPELCAWAVDRFCQRHDLPPKFPAEDFLETVASYPWPGNVRELVHAVERACAAARDETTLYARQLPTEIRVRVARDRMDGHTAGLSGLAGTVGPAGPAGPAGLSGLASIPATTRQTRQAGQAGQAGRAGQAGQGAHGDWSGMAGPVPPPPSPATTARGAAAFMAGRASDAVPAWPPHANGASSLSEWSGAHAVTPQRLSGLRGLAGLRDLAGTRDMGAPGAAIEAGAMRGQTGMDLPGSAPDGVPPTLRTHKADAERAYLARMLAHCRGDIREAARLADVSRGHFYELLKKHGLGKTD</sequence>
<accession>B8DLR5</accession>
<feature type="compositionally biased region" description="Low complexity" evidence="7">
    <location>
        <begin position="149"/>
        <end position="160"/>
    </location>
</feature>
<dbReference type="PROSITE" id="PS50045">
    <property type="entry name" value="SIGMA54_INTERACT_4"/>
    <property type="match status" value="1"/>
</dbReference>
<gene>
    <name evidence="10" type="ordered locus">DvMF_1493</name>
</gene>
<dbReference type="GO" id="GO:0003677">
    <property type="term" value="F:DNA binding"/>
    <property type="evidence" value="ECO:0007669"/>
    <property type="project" value="UniProtKB-KW"/>
</dbReference>
<proteinExistence type="predicted"/>
<dbReference type="PANTHER" id="PTHR32071:SF113">
    <property type="entry name" value="ALGINATE BIOSYNTHESIS TRANSCRIPTIONAL REGULATORY PROTEIN ALGB"/>
    <property type="match status" value="1"/>
</dbReference>